<accession>A0ABQ9E0W1</accession>
<dbReference type="Proteomes" id="UP001145742">
    <property type="component" value="Unassembled WGS sequence"/>
</dbReference>
<protein>
    <submittedName>
        <fullName evidence="1">Uncharacterized protein</fullName>
    </submittedName>
</protein>
<proteinExistence type="predicted"/>
<organism evidence="1 2">
    <name type="scientific">Willisornis vidua</name>
    <name type="common">Xingu scale-backed antbird</name>
    <dbReference type="NCBI Taxonomy" id="1566151"/>
    <lineage>
        <taxon>Eukaryota</taxon>
        <taxon>Metazoa</taxon>
        <taxon>Chordata</taxon>
        <taxon>Craniata</taxon>
        <taxon>Vertebrata</taxon>
        <taxon>Euteleostomi</taxon>
        <taxon>Archelosauria</taxon>
        <taxon>Archosauria</taxon>
        <taxon>Dinosauria</taxon>
        <taxon>Saurischia</taxon>
        <taxon>Theropoda</taxon>
        <taxon>Coelurosauria</taxon>
        <taxon>Aves</taxon>
        <taxon>Neognathae</taxon>
        <taxon>Neoaves</taxon>
        <taxon>Telluraves</taxon>
        <taxon>Australaves</taxon>
        <taxon>Passeriformes</taxon>
        <taxon>Thamnophilidae</taxon>
        <taxon>Willisornis</taxon>
    </lineage>
</organism>
<gene>
    <name evidence="1" type="ORF">WISP_00693</name>
</gene>
<keyword evidence="2" id="KW-1185">Reference proteome</keyword>
<sequence length="85" mass="9701">MILEWRWIHEILDPTTIPESPTSPGRVPPHLDETMDILGSHLDLLQVENDPGMEVPPHLDEPMEVRKSHLDLLHVENDPGMEVDP</sequence>
<comment type="caution">
    <text evidence="1">The sequence shown here is derived from an EMBL/GenBank/DDBJ whole genome shotgun (WGS) entry which is preliminary data.</text>
</comment>
<dbReference type="EMBL" id="WHWB01012827">
    <property type="protein sequence ID" value="KAJ7428808.1"/>
    <property type="molecule type" value="Genomic_DNA"/>
</dbReference>
<reference evidence="1" key="1">
    <citation type="submission" date="2019-10" db="EMBL/GenBank/DDBJ databases">
        <authorList>
            <person name="Soares A.E.R."/>
            <person name="Aleixo A."/>
            <person name="Schneider P."/>
            <person name="Miyaki C.Y."/>
            <person name="Schneider M.P."/>
            <person name="Mello C."/>
            <person name="Vasconcelos A.T.R."/>
        </authorList>
    </citation>
    <scope>NUCLEOTIDE SEQUENCE</scope>
    <source>
        <tissue evidence="1">Muscle</tissue>
    </source>
</reference>
<evidence type="ECO:0000313" key="1">
    <source>
        <dbReference type="EMBL" id="KAJ7428808.1"/>
    </source>
</evidence>
<evidence type="ECO:0000313" key="2">
    <source>
        <dbReference type="Proteomes" id="UP001145742"/>
    </source>
</evidence>
<name>A0ABQ9E0W1_9PASS</name>